<dbReference type="EMBL" id="UYWX01000039">
    <property type="protein sequence ID" value="VDM16462.1"/>
    <property type="molecule type" value="Genomic_DNA"/>
</dbReference>
<dbReference type="SUPFAM" id="SSF52047">
    <property type="entry name" value="RNI-like"/>
    <property type="match status" value="1"/>
</dbReference>
<reference evidence="1 2" key="2">
    <citation type="submission" date="2018-11" db="EMBL/GenBank/DDBJ databases">
        <authorList>
            <consortium name="Pathogen Informatics"/>
        </authorList>
    </citation>
    <scope>NUCLEOTIDE SEQUENCE [LARGE SCALE GENOMIC DNA]</scope>
</reference>
<keyword evidence="2" id="KW-1185">Reference proteome</keyword>
<name>A0A0R3WIL1_HYDTA</name>
<protein>
    <submittedName>
        <fullName evidence="3">Leucine-rich repeat-containing protein</fullName>
    </submittedName>
</protein>
<dbReference type="InterPro" id="IPR032675">
    <property type="entry name" value="LRR_dom_sf"/>
</dbReference>
<evidence type="ECO:0000313" key="1">
    <source>
        <dbReference type="EMBL" id="VDM16462.1"/>
    </source>
</evidence>
<dbReference type="Proteomes" id="UP000274429">
    <property type="component" value="Unassembled WGS sequence"/>
</dbReference>
<sequence length="135" mass="15237">MAATYNKDENNVGEIANDKAEPFGLNEKDDAVYDQYMIPSFGVGHYSTSKRDDAYEQGVNQLCQVLSENSNFVDLRLADNQITSKMAEQFFEVLSSMPGLLSLDLSENYLDDASAIYIADLLLVYIKFYRYSLVT</sequence>
<evidence type="ECO:0000313" key="2">
    <source>
        <dbReference type="Proteomes" id="UP000274429"/>
    </source>
</evidence>
<evidence type="ECO:0000313" key="3">
    <source>
        <dbReference type="WBParaSite" id="TTAC_0000044301-mRNA-1"/>
    </source>
</evidence>
<dbReference type="OrthoDB" id="120976at2759"/>
<gene>
    <name evidence="1" type="ORF">TTAC_LOCUS444</name>
</gene>
<organism evidence="3">
    <name type="scientific">Hydatigena taeniaeformis</name>
    <name type="common">Feline tapeworm</name>
    <name type="synonym">Taenia taeniaeformis</name>
    <dbReference type="NCBI Taxonomy" id="6205"/>
    <lineage>
        <taxon>Eukaryota</taxon>
        <taxon>Metazoa</taxon>
        <taxon>Spiralia</taxon>
        <taxon>Lophotrochozoa</taxon>
        <taxon>Platyhelminthes</taxon>
        <taxon>Cestoda</taxon>
        <taxon>Eucestoda</taxon>
        <taxon>Cyclophyllidea</taxon>
        <taxon>Taeniidae</taxon>
        <taxon>Hydatigera</taxon>
    </lineage>
</organism>
<proteinExistence type="predicted"/>
<dbReference type="Gene3D" id="3.80.10.10">
    <property type="entry name" value="Ribonuclease Inhibitor"/>
    <property type="match status" value="1"/>
</dbReference>
<reference evidence="3" key="1">
    <citation type="submission" date="2017-02" db="UniProtKB">
        <authorList>
            <consortium name="WormBaseParasite"/>
        </authorList>
    </citation>
    <scope>IDENTIFICATION</scope>
</reference>
<dbReference type="WBParaSite" id="TTAC_0000044301-mRNA-1">
    <property type="protein sequence ID" value="TTAC_0000044301-mRNA-1"/>
    <property type="gene ID" value="TTAC_0000044301"/>
</dbReference>
<accession>A0A0R3WIL1</accession>
<dbReference type="AlphaFoldDB" id="A0A0R3WIL1"/>